<organism evidence="1 2">
    <name type="scientific">Streblomastix strix</name>
    <dbReference type="NCBI Taxonomy" id="222440"/>
    <lineage>
        <taxon>Eukaryota</taxon>
        <taxon>Metamonada</taxon>
        <taxon>Preaxostyla</taxon>
        <taxon>Oxymonadida</taxon>
        <taxon>Streblomastigidae</taxon>
        <taxon>Streblomastix</taxon>
    </lineage>
</organism>
<evidence type="ECO:0000313" key="1">
    <source>
        <dbReference type="EMBL" id="KAA6387316.1"/>
    </source>
</evidence>
<protein>
    <submittedName>
        <fullName evidence="1">Uncharacterized protein</fullName>
    </submittedName>
</protein>
<reference evidence="1 2" key="1">
    <citation type="submission" date="2019-03" db="EMBL/GenBank/DDBJ databases">
        <title>Single cell metagenomics reveals metabolic interactions within the superorganism composed of flagellate Streblomastix strix and complex community of Bacteroidetes bacteria on its surface.</title>
        <authorList>
            <person name="Treitli S.C."/>
            <person name="Kolisko M."/>
            <person name="Husnik F."/>
            <person name="Keeling P."/>
            <person name="Hampl V."/>
        </authorList>
    </citation>
    <scope>NUCLEOTIDE SEQUENCE [LARGE SCALE GENOMIC DNA]</scope>
    <source>
        <strain evidence="1">ST1C</strain>
    </source>
</reference>
<proteinExistence type="predicted"/>
<sequence length="314" mass="35790">MTNVQKRAIEEEISRADPSIRPVDTMAGVLGLTDHKARRPFYRPCFPNSLLQDLYETDLRINNEGSLGSRRQGIAEVQQLNQLQNFVSQRQKEKENQQIYLQYHTESQEDLGQSAMFQDQQPEQTVVQEKLTEKQREAIQKDPIKSENLNIVYDIGAVDRGRPSINDIYNRKHFETYKTGYRYDAQGNPLAYMKKDAPVGSKKQTKMKKNYISTSQLISTSTAQDKLAQKLSGKLQEKKAKKLSSPFFACKFYGEFLALTNFLPISPITSKVRTYGSCASQNVTLTIASQRQCSKGVIYACLRTGQLRVPQNVR</sequence>
<dbReference type="Proteomes" id="UP000324800">
    <property type="component" value="Unassembled WGS sequence"/>
</dbReference>
<comment type="caution">
    <text evidence="1">The sequence shown here is derived from an EMBL/GenBank/DDBJ whole genome shotgun (WGS) entry which is preliminary data.</text>
</comment>
<dbReference type="EMBL" id="SNRW01004425">
    <property type="protein sequence ID" value="KAA6387316.1"/>
    <property type="molecule type" value="Genomic_DNA"/>
</dbReference>
<dbReference type="AlphaFoldDB" id="A0A5J4VYM8"/>
<gene>
    <name evidence="1" type="ORF">EZS28_017157</name>
</gene>
<accession>A0A5J4VYM8</accession>
<name>A0A5J4VYM8_9EUKA</name>
<evidence type="ECO:0000313" key="2">
    <source>
        <dbReference type="Proteomes" id="UP000324800"/>
    </source>
</evidence>